<dbReference type="SUPFAM" id="SSF53300">
    <property type="entry name" value="vWA-like"/>
    <property type="match status" value="1"/>
</dbReference>
<dbReference type="InterPro" id="IPR027040">
    <property type="entry name" value="PSMD4"/>
</dbReference>
<evidence type="ECO:0000256" key="1">
    <source>
        <dbReference type="ARBA" id="ARBA00005574"/>
    </source>
</evidence>
<dbReference type="EMBL" id="JASPKZ010007527">
    <property type="protein sequence ID" value="KAJ9583773.1"/>
    <property type="molecule type" value="Genomic_DNA"/>
</dbReference>
<comment type="caution">
    <text evidence="8">The sequence shown here is derived from an EMBL/GenBank/DDBJ whole genome shotgun (WGS) entry which is preliminary data.</text>
</comment>
<organism evidence="8 9">
    <name type="scientific">Diploptera punctata</name>
    <name type="common">Pacific beetle cockroach</name>
    <dbReference type="NCBI Taxonomy" id="6984"/>
    <lineage>
        <taxon>Eukaryota</taxon>
        <taxon>Metazoa</taxon>
        <taxon>Ecdysozoa</taxon>
        <taxon>Arthropoda</taxon>
        <taxon>Hexapoda</taxon>
        <taxon>Insecta</taxon>
        <taxon>Pterygota</taxon>
        <taxon>Neoptera</taxon>
        <taxon>Polyneoptera</taxon>
        <taxon>Dictyoptera</taxon>
        <taxon>Blattodea</taxon>
        <taxon>Blaberoidea</taxon>
        <taxon>Blaberidae</taxon>
        <taxon>Diplopterinae</taxon>
        <taxon>Diploptera</taxon>
    </lineage>
</organism>
<name>A0AAD7ZNI9_DIPPU</name>
<reference evidence="8" key="2">
    <citation type="submission" date="2023-05" db="EMBL/GenBank/DDBJ databases">
        <authorList>
            <person name="Fouks B."/>
        </authorList>
    </citation>
    <scope>NUCLEOTIDE SEQUENCE</scope>
    <source>
        <strain evidence="8">Stay&amp;Tobe</strain>
        <tissue evidence="8">Testes</tissue>
    </source>
</reference>
<dbReference type="GO" id="GO:0005634">
    <property type="term" value="C:nucleus"/>
    <property type="evidence" value="ECO:0007669"/>
    <property type="project" value="TreeGrafter"/>
</dbReference>
<dbReference type="CDD" id="cd22297">
    <property type="entry name" value="PSMD4_RAZUL"/>
    <property type="match status" value="1"/>
</dbReference>
<feature type="compositionally biased region" description="Basic and acidic residues" evidence="6">
    <location>
        <begin position="357"/>
        <end position="372"/>
    </location>
</feature>
<dbReference type="PROSITE" id="PS50330">
    <property type="entry name" value="UIM"/>
    <property type="match status" value="3"/>
</dbReference>
<dbReference type="Gene3D" id="1.10.287.3990">
    <property type="match status" value="1"/>
</dbReference>
<dbReference type="GO" id="GO:0031593">
    <property type="term" value="F:polyubiquitin modification-dependent protein binding"/>
    <property type="evidence" value="ECO:0007669"/>
    <property type="project" value="TreeGrafter"/>
</dbReference>
<dbReference type="InterPro" id="IPR036465">
    <property type="entry name" value="vWFA_dom_sf"/>
</dbReference>
<evidence type="ECO:0000313" key="8">
    <source>
        <dbReference type="EMBL" id="KAJ9583773.1"/>
    </source>
</evidence>
<dbReference type="InterPro" id="IPR049590">
    <property type="entry name" value="PSMD4_RAZUL-like"/>
</dbReference>
<dbReference type="GO" id="GO:0008540">
    <property type="term" value="C:proteasome regulatory particle, base subcomplex"/>
    <property type="evidence" value="ECO:0007669"/>
    <property type="project" value="TreeGrafter"/>
</dbReference>
<dbReference type="Pfam" id="PF02809">
    <property type="entry name" value="UIM"/>
    <property type="match status" value="3"/>
</dbReference>
<gene>
    <name evidence="8" type="ORF">L9F63_021863</name>
</gene>
<feature type="compositionally biased region" description="Basic and acidic residues" evidence="6">
    <location>
        <begin position="231"/>
        <end position="242"/>
    </location>
</feature>
<reference evidence="8" key="1">
    <citation type="journal article" date="2023" name="IScience">
        <title>Live-bearing cockroach genome reveals convergent evolutionary mechanisms linked to viviparity in insects and beyond.</title>
        <authorList>
            <person name="Fouks B."/>
            <person name="Harrison M.C."/>
            <person name="Mikhailova A.A."/>
            <person name="Marchal E."/>
            <person name="English S."/>
            <person name="Carruthers M."/>
            <person name="Jennings E.C."/>
            <person name="Chiamaka E.L."/>
            <person name="Frigard R.A."/>
            <person name="Pippel M."/>
            <person name="Attardo G.M."/>
            <person name="Benoit J.B."/>
            <person name="Bornberg-Bauer E."/>
            <person name="Tobe S.S."/>
        </authorList>
    </citation>
    <scope>NUCLEOTIDE SEQUENCE</scope>
    <source>
        <strain evidence="8">Stay&amp;Tobe</strain>
    </source>
</reference>
<dbReference type="FunFam" id="3.40.50.410:FF:000005">
    <property type="entry name" value="26S proteasome non-ATPase regulatory subunit 4"/>
    <property type="match status" value="1"/>
</dbReference>
<dbReference type="SMART" id="SM00726">
    <property type="entry name" value="UIM"/>
    <property type="match status" value="3"/>
</dbReference>
<dbReference type="InterPro" id="IPR002035">
    <property type="entry name" value="VWF_A"/>
</dbReference>
<evidence type="ECO:0000256" key="6">
    <source>
        <dbReference type="SAM" id="MobiDB-lite"/>
    </source>
</evidence>
<dbReference type="Gene3D" id="6.10.300.40">
    <property type="match status" value="1"/>
</dbReference>
<protein>
    <recommendedName>
        <fullName evidence="2">26S proteasome non-ATPase regulatory subunit 4</fullName>
    </recommendedName>
    <alternativeName>
        <fullName evidence="5">26S proteasome regulatory subunit RPN10</fullName>
    </alternativeName>
</protein>
<keyword evidence="4" id="KW-0647">Proteasome</keyword>
<evidence type="ECO:0000256" key="2">
    <source>
        <dbReference type="ARBA" id="ARBA00014934"/>
    </source>
</evidence>
<dbReference type="InterPro" id="IPR003903">
    <property type="entry name" value="UIM_dom"/>
</dbReference>
<accession>A0AAD7ZNI9</accession>
<sequence>MVLESTMICVDNSDYMRNGDFLPTRLQAQQDAVNLVCHSKTRSNPENNVGLLTLANVEVLATLTSDVGRILSKLHQVQPQGNINLLTGIRIAHGKNHKMRIVAFVGSPVGDRGEGAGENSPSDLRRRKLMWILSVLEKGDLIQGRRVTRIVSNNELLTAFVNALNGKDGAGSHLVSVPPGPHLSDALISSPVIQGEDGMGGAGLGGSGFEFGVDPNEDPELALALRVSMEEQRQRQEEEARRAQVAMGADGSTPAPAPIKEAPNEEAMLERALAMSLEGGEEEQSTPAVPDFAHMTEEEQIAFAMQMSMQDAQDQATGEEDYSEVMNDPEFLQSVLENLPGVDPQSEAVRNAVGNLTKDKKDRKDSDKDKPKNFLRTFVPPRNKEFRSYIFIISSLSST</sequence>
<keyword evidence="3" id="KW-0677">Repeat</keyword>
<dbReference type="PANTHER" id="PTHR10223:SF0">
    <property type="entry name" value="26S PROTEASOME NON-ATPASE REGULATORY SUBUNIT 4"/>
    <property type="match status" value="1"/>
</dbReference>
<feature type="region of interest" description="Disordered" evidence="6">
    <location>
        <begin position="341"/>
        <end position="376"/>
    </location>
</feature>
<evidence type="ECO:0000256" key="4">
    <source>
        <dbReference type="ARBA" id="ARBA00022942"/>
    </source>
</evidence>
<dbReference type="Pfam" id="PF13519">
    <property type="entry name" value="VWA_2"/>
    <property type="match status" value="1"/>
</dbReference>
<dbReference type="GO" id="GO:0005829">
    <property type="term" value="C:cytosol"/>
    <property type="evidence" value="ECO:0007669"/>
    <property type="project" value="TreeGrafter"/>
</dbReference>
<proteinExistence type="inferred from homology"/>
<feature type="non-terminal residue" evidence="8">
    <location>
        <position position="1"/>
    </location>
</feature>
<feature type="domain" description="VWFA" evidence="7">
    <location>
        <begin position="6"/>
        <end position="95"/>
    </location>
</feature>
<evidence type="ECO:0000259" key="7">
    <source>
        <dbReference type="Pfam" id="PF13519"/>
    </source>
</evidence>
<dbReference type="AlphaFoldDB" id="A0AAD7ZNI9"/>
<comment type="similarity">
    <text evidence="1">Belongs to the proteasome subunit S5A family.</text>
</comment>
<evidence type="ECO:0000256" key="5">
    <source>
        <dbReference type="ARBA" id="ARBA00044341"/>
    </source>
</evidence>
<dbReference type="Gene3D" id="3.40.50.410">
    <property type="entry name" value="von Willebrand factor, type A domain"/>
    <property type="match status" value="1"/>
</dbReference>
<dbReference type="PANTHER" id="PTHR10223">
    <property type="entry name" value="26S PROTEASOME NON-ATPASE REGULATORY SUBUNIT 4"/>
    <property type="match status" value="1"/>
</dbReference>
<feature type="region of interest" description="Disordered" evidence="6">
    <location>
        <begin position="231"/>
        <end position="260"/>
    </location>
</feature>
<evidence type="ECO:0000313" key="9">
    <source>
        <dbReference type="Proteomes" id="UP001233999"/>
    </source>
</evidence>
<keyword evidence="9" id="KW-1185">Reference proteome</keyword>
<dbReference type="GO" id="GO:0043161">
    <property type="term" value="P:proteasome-mediated ubiquitin-dependent protein catabolic process"/>
    <property type="evidence" value="ECO:0007669"/>
    <property type="project" value="TreeGrafter"/>
</dbReference>
<dbReference type="Proteomes" id="UP001233999">
    <property type="component" value="Unassembled WGS sequence"/>
</dbReference>
<evidence type="ECO:0000256" key="3">
    <source>
        <dbReference type="ARBA" id="ARBA00022737"/>
    </source>
</evidence>